<gene>
    <name evidence="2" type="ORF">H5410_005625</name>
</gene>
<evidence type="ECO:0000256" key="1">
    <source>
        <dbReference type="SAM" id="MobiDB-lite"/>
    </source>
</evidence>
<name>A0A9J6A8T9_SOLCO</name>
<feature type="compositionally biased region" description="Polar residues" evidence="1">
    <location>
        <begin position="32"/>
        <end position="43"/>
    </location>
</feature>
<comment type="caution">
    <text evidence="2">The sequence shown here is derived from an EMBL/GenBank/DDBJ whole genome shotgun (WGS) entry which is preliminary data.</text>
</comment>
<organism evidence="2 3">
    <name type="scientific">Solanum commersonii</name>
    <name type="common">Commerson's wild potato</name>
    <name type="synonym">Commerson's nightshade</name>
    <dbReference type="NCBI Taxonomy" id="4109"/>
    <lineage>
        <taxon>Eukaryota</taxon>
        <taxon>Viridiplantae</taxon>
        <taxon>Streptophyta</taxon>
        <taxon>Embryophyta</taxon>
        <taxon>Tracheophyta</taxon>
        <taxon>Spermatophyta</taxon>
        <taxon>Magnoliopsida</taxon>
        <taxon>eudicotyledons</taxon>
        <taxon>Gunneridae</taxon>
        <taxon>Pentapetalae</taxon>
        <taxon>asterids</taxon>
        <taxon>lamiids</taxon>
        <taxon>Solanales</taxon>
        <taxon>Solanaceae</taxon>
        <taxon>Solanoideae</taxon>
        <taxon>Solaneae</taxon>
        <taxon>Solanum</taxon>
    </lineage>
</organism>
<dbReference type="Proteomes" id="UP000824120">
    <property type="component" value="Chromosome 2"/>
</dbReference>
<reference evidence="2 3" key="1">
    <citation type="submission" date="2020-09" db="EMBL/GenBank/DDBJ databases">
        <title>De no assembly of potato wild relative species, Solanum commersonii.</title>
        <authorList>
            <person name="Cho K."/>
        </authorList>
    </citation>
    <scope>NUCLEOTIDE SEQUENCE [LARGE SCALE GENOMIC DNA]</scope>
    <source>
        <strain evidence="2">LZ3.2</strain>
        <tissue evidence="2">Leaf</tissue>
    </source>
</reference>
<evidence type="ECO:0000313" key="3">
    <source>
        <dbReference type="Proteomes" id="UP000824120"/>
    </source>
</evidence>
<keyword evidence="3" id="KW-1185">Reference proteome</keyword>
<dbReference type="EMBL" id="JACXVP010000002">
    <property type="protein sequence ID" value="KAG5620407.1"/>
    <property type="molecule type" value="Genomic_DNA"/>
</dbReference>
<proteinExistence type="predicted"/>
<sequence>MLGNLCTVAHVCQLGDDCARDRPRQLRREQKQQAQETNQNVLQSGGKKNLLIRGCPKNQEKVNFLSARSSEI</sequence>
<evidence type="ECO:0000313" key="2">
    <source>
        <dbReference type="EMBL" id="KAG5620407.1"/>
    </source>
</evidence>
<accession>A0A9J6A8T9</accession>
<feature type="region of interest" description="Disordered" evidence="1">
    <location>
        <begin position="23"/>
        <end position="47"/>
    </location>
</feature>
<protein>
    <submittedName>
        <fullName evidence="2">Uncharacterized protein</fullName>
    </submittedName>
</protein>
<dbReference type="AlphaFoldDB" id="A0A9J6A8T9"/>